<evidence type="ECO:0000256" key="1">
    <source>
        <dbReference type="SAM" id="SignalP"/>
    </source>
</evidence>
<evidence type="ECO:0000313" key="3">
    <source>
        <dbReference type="Proteomes" id="UP000626109"/>
    </source>
</evidence>
<keyword evidence="1" id="KW-0732">Signal</keyword>
<dbReference type="Proteomes" id="UP000626109">
    <property type="component" value="Unassembled WGS sequence"/>
</dbReference>
<reference evidence="2" key="1">
    <citation type="submission" date="2021-02" db="EMBL/GenBank/DDBJ databases">
        <authorList>
            <person name="Dougan E. K."/>
            <person name="Rhodes N."/>
            <person name="Thang M."/>
            <person name="Chan C."/>
        </authorList>
    </citation>
    <scope>NUCLEOTIDE SEQUENCE</scope>
</reference>
<protein>
    <submittedName>
        <fullName evidence="2">Uncharacterized protein</fullName>
    </submittedName>
</protein>
<accession>A0A813I6T1</accession>
<name>A0A813I6T1_POLGL</name>
<feature type="non-terminal residue" evidence="2">
    <location>
        <position position="430"/>
    </location>
</feature>
<feature type="chain" id="PRO_5032595571" evidence="1">
    <location>
        <begin position="21"/>
        <end position="430"/>
    </location>
</feature>
<gene>
    <name evidence="2" type="ORF">PGLA2088_LOCUS4709</name>
</gene>
<feature type="signal peptide" evidence="1">
    <location>
        <begin position="1"/>
        <end position="20"/>
    </location>
</feature>
<proteinExistence type="predicted"/>
<organism evidence="2 3">
    <name type="scientific">Polarella glacialis</name>
    <name type="common">Dinoflagellate</name>
    <dbReference type="NCBI Taxonomy" id="89957"/>
    <lineage>
        <taxon>Eukaryota</taxon>
        <taxon>Sar</taxon>
        <taxon>Alveolata</taxon>
        <taxon>Dinophyceae</taxon>
        <taxon>Suessiales</taxon>
        <taxon>Suessiaceae</taxon>
        <taxon>Polarella</taxon>
    </lineage>
</organism>
<dbReference type="EMBL" id="CAJNNW010004330">
    <property type="protein sequence ID" value="CAE8646328.1"/>
    <property type="molecule type" value="Genomic_DNA"/>
</dbReference>
<evidence type="ECO:0000313" key="2">
    <source>
        <dbReference type="EMBL" id="CAE8646328.1"/>
    </source>
</evidence>
<dbReference type="AlphaFoldDB" id="A0A813I6T1"/>
<sequence>MLLRLLATATLCLSWRAAFAAASLTQESDLELANDAVLADDECAEAGNSDCALNAIQIRGQSKTSAVEIESRSSYEAEAGAESEALNQVSEQQPLTPQEEKLGAASIWNYRQNCWTPCNKQSGNCENFCGPGNACCRYGRSGPPECTGVKFWPSMSFHTCVIGTAPLNPNAIAPKRLESMADAHPSKQESSAYYKPENLLLTKPSTAPVLSFYVYRAMSDSNFPPENVNAANLDGVMWYLHNEVVVYTPRKFDITRILRFKVTYKAPEPLFDKDMNFGVRYAFDSGRCTGPGNCNADFKKYGYFVGCNYVWQYPTAQFKDAVYYPNSTWYSFPGPCSDRDYRNHDTSCVQQDPGGACSGTPSGQGDCTYNYEPAGEVKLDEIVGMREDYTRFVGRGGREYVRGLDMGLMFSFWNFKQNVQANERRVAQAR</sequence>
<comment type="caution">
    <text evidence="2">The sequence shown here is derived from an EMBL/GenBank/DDBJ whole genome shotgun (WGS) entry which is preliminary data.</text>
</comment>